<proteinExistence type="predicted"/>
<gene>
    <name evidence="1" type="ORF">SMRZ_LOCUS13037</name>
</gene>
<evidence type="ECO:0000313" key="1">
    <source>
        <dbReference type="EMBL" id="VDP03583.1"/>
    </source>
</evidence>
<dbReference type="Proteomes" id="UP000277204">
    <property type="component" value="Unassembled WGS sequence"/>
</dbReference>
<name>A0A183MAG2_9TREM</name>
<accession>A0A183MAG2</accession>
<organism evidence="1 2">
    <name type="scientific">Schistosoma margrebowiei</name>
    <dbReference type="NCBI Taxonomy" id="48269"/>
    <lineage>
        <taxon>Eukaryota</taxon>
        <taxon>Metazoa</taxon>
        <taxon>Spiralia</taxon>
        <taxon>Lophotrochozoa</taxon>
        <taxon>Platyhelminthes</taxon>
        <taxon>Trematoda</taxon>
        <taxon>Digenea</taxon>
        <taxon>Strigeidida</taxon>
        <taxon>Schistosomatoidea</taxon>
        <taxon>Schistosomatidae</taxon>
        <taxon>Schistosoma</taxon>
    </lineage>
</organism>
<protein>
    <submittedName>
        <fullName evidence="1">Uncharacterized protein</fullName>
    </submittedName>
</protein>
<reference evidence="1 2" key="1">
    <citation type="submission" date="2018-11" db="EMBL/GenBank/DDBJ databases">
        <authorList>
            <consortium name="Pathogen Informatics"/>
        </authorList>
    </citation>
    <scope>NUCLEOTIDE SEQUENCE [LARGE SCALE GENOMIC DNA]</scope>
    <source>
        <strain evidence="1 2">Zambia</strain>
    </source>
</reference>
<keyword evidence="2" id="KW-1185">Reference proteome</keyword>
<dbReference type="EMBL" id="UZAI01009004">
    <property type="protein sequence ID" value="VDP03583.1"/>
    <property type="molecule type" value="Genomic_DNA"/>
</dbReference>
<dbReference type="AlphaFoldDB" id="A0A183MAG2"/>
<dbReference type="STRING" id="48269.A0A183MAG2"/>
<evidence type="ECO:0000313" key="2">
    <source>
        <dbReference type="Proteomes" id="UP000277204"/>
    </source>
</evidence>
<sequence length="60" mass="6871">MNMHTLNRAHPRDMTVGKIQNNNDQLQGLRRFGSVQMASGVSSFCLFYFFCQMTINNSVL</sequence>